<dbReference type="Gene3D" id="2.40.10.10">
    <property type="entry name" value="Trypsin-like serine proteases"/>
    <property type="match status" value="2"/>
</dbReference>
<dbReference type="InterPro" id="IPR009003">
    <property type="entry name" value="Peptidase_S1_PA"/>
</dbReference>
<dbReference type="Proteomes" id="UP001205080">
    <property type="component" value="Unassembled WGS sequence"/>
</dbReference>
<dbReference type="SUPFAM" id="SSF50494">
    <property type="entry name" value="Trypsin-like serine proteases"/>
    <property type="match status" value="1"/>
</dbReference>
<organism evidence="3 4">
    <name type="scientific">Corynebacterium pseudogenitalium</name>
    <dbReference type="NCBI Taxonomy" id="38303"/>
    <lineage>
        <taxon>Bacteria</taxon>
        <taxon>Bacillati</taxon>
        <taxon>Actinomycetota</taxon>
        <taxon>Actinomycetes</taxon>
        <taxon>Mycobacteriales</taxon>
        <taxon>Corynebacteriaceae</taxon>
        <taxon>Corynebacterium</taxon>
    </lineage>
</organism>
<dbReference type="EMBL" id="JAGPYW010000003">
    <property type="protein sequence ID" value="MCQ4613980.1"/>
    <property type="molecule type" value="Genomic_DNA"/>
</dbReference>
<gene>
    <name evidence="3" type="ORF">KBX22_04395</name>
</gene>
<dbReference type="Pfam" id="PF00089">
    <property type="entry name" value="Trypsin"/>
    <property type="match status" value="1"/>
</dbReference>
<proteinExistence type="predicted"/>
<dbReference type="RefSeq" id="WP_256000548.1">
    <property type="nucleotide sequence ID" value="NZ_JAGPYW010000003.1"/>
</dbReference>
<feature type="region of interest" description="Disordered" evidence="1">
    <location>
        <begin position="49"/>
        <end position="108"/>
    </location>
</feature>
<dbReference type="PROSITE" id="PS00134">
    <property type="entry name" value="TRYPSIN_HIS"/>
    <property type="match status" value="1"/>
</dbReference>
<feature type="compositionally biased region" description="Polar residues" evidence="1">
    <location>
        <begin position="50"/>
        <end position="65"/>
    </location>
</feature>
<dbReference type="InterPro" id="IPR001254">
    <property type="entry name" value="Trypsin_dom"/>
</dbReference>
<dbReference type="AlphaFoldDB" id="A0ABD4TQQ5"/>
<protein>
    <recommendedName>
        <fullName evidence="2">Peptidase S1 domain-containing protein</fullName>
    </recommendedName>
</protein>
<feature type="domain" description="Peptidase S1" evidence="2">
    <location>
        <begin position="143"/>
        <end position="302"/>
    </location>
</feature>
<reference evidence="3 4" key="1">
    <citation type="submission" date="2021-04" db="EMBL/GenBank/DDBJ databases">
        <title>Corynebacterium genitalium sp. nov. and Corynebacterium genitalium sp. nov., two new species of the genus Corynebacterium.</title>
        <authorList>
            <person name="Jaen-Luchoro D."/>
            <person name="Pinyeiro-Iglesias B."/>
            <person name="Al-Shaer S."/>
            <person name="Karlsson R."/>
            <person name="Gonzales-Siles L."/>
            <person name="Cardew S."/>
            <person name="Jensie-Markopolous S."/>
            <person name="Ohlen M."/>
            <person name="Inganas E."/>
            <person name="Moore E.R.B."/>
        </authorList>
    </citation>
    <scope>NUCLEOTIDE SEQUENCE [LARGE SCALE GENOMIC DNA]</scope>
    <source>
        <strain evidence="3 4">CCUG 55013</strain>
    </source>
</reference>
<evidence type="ECO:0000313" key="4">
    <source>
        <dbReference type="Proteomes" id="UP001205080"/>
    </source>
</evidence>
<evidence type="ECO:0000259" key="2">
    <source>
        <dbReference type="Pfam" id="PF00089"/>
    </source>
</evidence>
<sequence length="322" mass="34569">MLSTTASRARLTAVLAVSALLVGCSGSSDEELDAWRAEQDAAVSDIASMLNENSPTPATTTSARQSPYRPEPDYRERPSAPSQRVEPPIQRNVIDPRNDSSGQRGRDDNRGVYYHNFVDWKWLEQPGGIVPGGRIINETQSSGCSTGFLASKGERIFIITAGHCGDRGDQFYVQDAQGNWSYVGEMVESYLEKDAYGGIVGADIGLIEITGDARYSSTLPLDLPLRGWITPQEAQARGMAICRLGATTGYSCGEFESIGNNGLFYFRSITDRGDSGGAVFAADNSGVWAVGVNSNVSDTNKTRVGAMEIGGAIQHWGLTVHG</sequence>
<dbReference type="CDD" id="cd21112">
    <property type="entry name" value="alphaLP-like"/>
    <property type="match status" value="1"/>
</dbReference>
<accession>A0ABD4TQQ5</accession>
<dbReference type="InterPro" id="IPR018114">
    <property type="entry name" value="TRYPSIN_HIS"/>
</dbReference>
<comment type="caution">
    <text evidence="3">The sequence shown here is derived from an EMBL/GenBank/DDBJ whole genome shotgun (WGS) entry which is preliminary data.</text>
</comment>
<evidence type="ECO:0000256" key="1">
    <source>
        <dbReference type="SAM" id="MobiDB-lite"/>
    </source>
</evidence>
<feature type="compositionally biased region" description="Basic and acidic residues" evidence="1">
    <location>
        <begin position="94"/>
        <end position="108"/>
    </location>
</feature>
<dbReference type="InterPro" id="IPR043504">
    <property type="entry name" value="Peptidase_S1_PA_chymotrypsin"/>
</dbReference>
<name>A0ABD4TQQ5_9CORY</name>
<evidence type="ECO:0000313" key="3">
    <source>
        <dbReference type="EMBL" id="MCQ4613980.1"/>
    </source>
</evidence>